<dbReference type="InterPro" id="IPR002299">
    <property type="entry name" value="Porin_Neis"/>
</dbReference>
<comment type="caution">
    <text evidence="12">The sequence shown here is derived from an EMBL/GenBank/DDBJ whole genome shotgun (WGS) entry which is preliminary data.</text>
</comment>
<comment type="subunit">
    <text evidence="2">Homotrimer.</text>
</comment>
<keyword evidence="4" id="KW-1134">Transmembrane beta strand</keyword>
<dbReference type="PRINTS" id="PR00182">
    <property type="entry name" value="ECOLNEIPORIN"/>
</dbReference>
<dbReference type="PRINTS" id="PR00184">
    <property type="entry name" value="NEISSPPORIN"/>
</dbReference>
<evidence type="ECO:0000259" key="11">
    <source>
        <dbReference type="Pfam" id="PF13609"/>
    </source>
</evidence>
<dbReference type="PANTHER" id="PTHR34501">
    <property type="entry name" value="PROTEIN YDDL-RELATED"/>
    <property type="match status" value="1"/>
</dbReference>
<dbReference type="InterPro" id="IPR050298">
    <property type="entry name" value="Gram-neg_bact_OMP"/>
</dbReference>
<evidence type="ECO:0000256" key="5">
    <source>
        <dbReference type="ARBA" id="ARBA00022692"/>
    </source>
</evidence>
<evidence type="ECO:0000256" key="9">
    <source>
        <dbReference type="ARBA" id="ARBA00023136"/>
    </source>
</evidence>
<dbReference type="PANTHER" id="PTHR34501:SF9">
    <property type="entry name" value="MAJOR OUTER MEMBRANE PROTEIN P.IA"/>
    <property type="match status" value="1"/>
</dbReference>
<dbReference type="GO" id="GO:0034220">
    <property type="term" value="P:monoatomic ion transmembrane transport"/>
    <property type="evidence" value="ECO:0007669"/>
    <property type="project" value="InterPro"/>
</dbReference>
<dbReference type="GO" id="GO:0046930">
    <property type="term" value="C:pore complex"/>
    <property type="evidence" value="ECO:0007669"/>
    <property type="project" value="UniProtKB-KW"/>
</dbReference>
<dbReference type="Proteomes" id="UP001161389">
    <property type="component" value="Unassembled WGS sequence"/>
</dbReference>
<dbReference type="Gene3D" id="2.40.160.10">
    <property type="entry name" value="Porin"/>
    <property type="match status" value="1"/>
</dbReference>
<dbReference type="InterPro" id="IPR033900">
    <property type="entry name" value="Gram_neg_porin_domain"/>
</dbReference>
<protein>
    <submittedName>
        <fullName evidence="12">Porin</fullName>
    </submittedName>
</protein>
<accession>A0AA37S7X4</accession>
<dbReference type="EMBL" id="BSNM01000003">
    <property type="protein sequence ID" value="GLQ30068.1"/>
    <property type="molecule type" value="Genomic_DNA"/>
</dbReference>
<evidence type="ECO:0000256" key="4">
    <source>
        <dbReference type="ARBA" id="ARBA00022452"/>
    </source>
</evidence>
<reference evidence="12" key="2">
    <citation type="submission" date="2023-01" db="EMBL/GenBank/DDBJ databases">
        <title>Draft genome sequence of Litoribrevibacter albus strain NBRC 110071.</title>
        <authorList>
            <person name="Sun Q."/>
            <person name="Mori K."/>
        </authorList>
    </citation>
    <scope>NUCLEOTIDE SEQUENCE</scope>
    <source>
        <strain evidence="12">NBRC 110071</strain>
    </source>
</reference>
<dbReference type="InterPro" id="IPR001702">
    <property type="entry name" value="Porin_Gram-ve"/>
</dbReference>
<gene>
    <name evidence="12" type="ORF">GCM10007876_05460</name>
</gene>
<evidence type="ECO:0000256" key="1">
    <source>
        <dbReference type="ARBA" id="ARBA00004571"/>
    </source>
</evidence>
<comment type="subcellular location">
    <subcellularLocation>
        <location evidence="1">Cell outer membrane</location>
        <topology evidence="1">Multi-pass membrane protein</topology>
    </subcellularLocation>
</comment>
<keyword evidence="6" id="KW-0732">Signal</keyword>
<sequence length="358" mass="39119">MSTGSEFSKKVMHLNILMGSILMKRKLLPFAIAAAVAVPGVALADATIYGKLNVSLRNVDTGEDTWELESHASRLGFKGDAELDYGLTAIYQLEYEISPDQEEAGDSKDVFKQRDIFVGLKGGFGTLKVGNMDTPLKKAQGKVDLFSDVVDMNILLDGENRQDNAIRYTSPKFADMFTIDTMIEVGDGAERDTNGDDTDDEVRDGISEGASIAVTAGDSKYKKQPFYAALAYENDMTENKGISIIRAVAGYKINDITLGALYQTSEGELESNKDYDDDGFLLSAAYSMDKLTFKGQFISSDQSVDTKGPIDGEGGEMFTLGVDYKLGKKTKTYVYYGDGENDAKDELTVYGLGLEHKF</sequence>
<keyword evidence="13" id="KW-1185">Reference proteome</keyword>
<keyword evidence="9" id="KW-0472">Membrane</keyword>
<evidence type="ECO:0000256" key="6">
    <source>
        <dbReference type="ARBA" id="ARBA00022729"/>
    </source>
</evidence>
<keyword evidence="3" id="KW-0813">Transport</keyword>
<evidence type="ECO:0000256" key="2">
    <source>
        <dbReference type="ARBA" id="ARBA00011233"/>
    </source>
</evidence>
<evidence type="ECO:0000313" key="12">
    <source>
        <dbReference type="EMBL" id="GLQ30068.1"/>
    </source>
</evidence>
<evidence type="ECO:0000256" key="8">
    <source>
        <dbReference type="ARBA" id="ARBA00023114"/>
    </source>
</evidence>
<dbReference type="InterPro" id="IPR023614">
    <property type="entry name" value="Porin_dom_sf"/>
</dbReference>
<dbReference type="GO" id="GO:0015288">
    <property type="term" value="F:porin activity"/>
    <property type="evidence" value="ECO:0007669"/>
    <property type="project" value="UniProtKB-KW"/>
</dbReference>
<keyword evidence="10" id="KW-0998">Cell outer membrane</keyword>
<keyword evidence="8" id="KW-0626">Porin</keyword>
<keyword evidence="7" id="KW-0406">Ion transport</keyword>
<evidence type="ECO:0000256" key="3">
    <source>
        <dbReference type="ARBA" id="ARBA00022448"/>
    </source>
</evidence>
<dbReference type="GO" id="GO:0009279">
    <property type="term" value="C:cell outer membrane"/>
    <property type="evidence" value="ECO:0007669"/>
    <property type="project" value="UniProtKB-SubCell"/>
</dbReference>
<dbReference type="AlphaFoldDB" id="A0AA37S7X4"/>
<dbReference type="CDD" id="cd00342">
    <property type="entry name" value="gram_neg_porins"/>
    <property type="match status" value="1"/>
</dbReference>
<proteinExistence type="predicted"/>
<dbReference type="Pfam" id="PF13609">
    <property type="entry name" value="Porin_4"/>
    <property type="match status" value="1"/>
</dbReference>
<evidence type="ECO:0000313" key="13">
    <source>
        <dbReference type="Proteomes" id="UP001161389"/>
    </source>
</evidence>
<organism evidence="12 13">
    <name type="scientific">Litoribrevibacter albus</name>
    <dbReference type="NCBI Taxonomy" id="1473156"/>
    <lineage>
        <taxon>Bacteria</taxon>
        <taxon>Pseudomonadati</taxon>
        <taxon>Pseudomonadota</taxon>
        <taxon>Gammaproteobacteria</taxon>
        <taxon>Oceanospirillales</taxon>
        <taxon>Oceanospirillaceae</taxon>
        <taxon>Litoribrevibacter</taxon>
    </lineage>
</organism>
<keyword evidence="5" id="KW-0812">Transmembrane</keyword>
<name>A0AA37S7X4_9GAMM</name>
<evidence type="ECO:0000256" key="10">
    <source>
        <dbReference type="ARBA" id="ARBA00023237"/>
    </source>
</evidence>
<evidence type="ECO:0000256" key="7">
    <source>
        <dbReference type="ARBA" id="ARBA00023065"/>
    </source>
</evidence>
<dbReference type="SUPFAM" id="SSF56935">
    <property type="entry name" value="Porins"/>
    <property type="match status" value="1"/>
</dbReference>
<reference evidence="12" key="1">
    <citation type="journal article" date="2014" name="Int. J. Syst. Evol. Microbiol.">
        <title>Complete genome sequence of Corynebacterium casei LMG S-19264T (=DSM 44701T), isolated from a smear-ripened cheese.</title>
        <authorList>
            <consortium name="US DOE Joint Genome Institute (JGI-PGF)"/>
            <person name="Walter F."/>
            <person name="Albersmeier A."/>
            <person name="Kalinowski J."/>
            <person name="Ruckert C."/>
        </authorList>
    </citation>
    <scope>NUCLEOTIDE SEQUENCE</scope>
    <source>
        <strain evidence="12">NBRC 110071</strain>
    </source>
</reference>
<feature type="domain" description="Porin" evidence="11">
    <location>
        <begin position="31"/>
        <end position="343"/>
    </location>
</feature>